<feature type="region of interest" description="Disordered" evidence="14">
    <location>
        <begin position="1224"/>
        <end position="1292"/>
    </location>
</feature>
<feature type="compositionally biased region" description="Low complexity" evidence="14">
    <location>
        <begin position="1114"/>
        <end position="1127"/>
    </location>
</feature>
<dbReference type="Proteomes" id="UP000823405">
    <property type="component" value="Unassembled WGS sequence"/>
</dbReference>
<comment type="subcellular location">
    <subcellularLocation>
        <location evidence="2">Cytoplasm</location>
    </subcellularLocation>
</comment>
<keyword evidence="16" id="KW-1185">Reference proteome</keyword>
<feature type="region of interest" description="Disordered" evidence="14">
    <location>
        <begin position="1304"/>
        <end position="1341"/>
    </location>
</feature>
<feature type="compositionally biased region" description="Low complexity" evidence="14">
    <location>
        <begin position="1134"/>
        <end position="1154"/>
    </location>
</feature>
<gene>
    <name evidence="15" type="ORF">BGZ97_001853</name>
</gene>
<evidence type="ECO:0000256" key="13">
    <source>
        <dbReference type="ARBA" id="ARBA00057883"/>
    </source>
</evidence>
<dbReference type="InterPro" id="IPR029044">
    <property type="entry name" value="Nucleotide-diphossugar_trans"/>
</dbReference>
<feature type="compositionally biased region" description="Low complexity" evidence="14">
    <location>
        <begin position="1017"/>
        <end position="1046"/>
    </location>
</feature>
<comment type="similarity">
    <text evidence="9">Belongs to the glycosyltransferase 8 family. Glycogenin subfamily.</text>
</comment>
<dbReference type="FunFam" id="3.90.550.10:FF:000092">
    <property type="entry name" value="Glycogenin 2"/>
    <property type="match status" value="1"/>
</dbReference>
<evidence type="ECO:0000256" key="1">
    <source>
        <dbReference type="ARBA" id="ARBA00001936"/>
    </source>
</evidence>
<feature type="compositionally biased region" description="Low complexity" evidence="14">
    <location>
        <begin position="1452"/>
        <end position="1466"/>
    </location>
</feature>
<evidence type="ECO:0000313" key="15">
    <source>
        <dbReference type="EMBL" id="KAG0303565.1"/>
    </source>
</evidence>
<feature type="region of interest" description="Disordered" evidence="14">
    <location>
        <begin position="868"/>
        <end position="892"/>
    </location>
</feature>
<dbReference type="GO" id="GO:0005737">
    <property type="term" value="C:cytoplasm"/>
    <property type="evidence" value="ECO:0007669"/>
    <property type="project" value="UniProtKB-SubCell"/>
</dbReference>
<accession>A0A9P6QZR5</accession>
<dbReference type="InterPro" id="IPR002495">
    <property type="entry name" value="Glyco_trans_8"/>
</dbReference>
<reference evidence="15" key="1">
    <citation type="journal article" date="2020" name="Fungal Divers.">
        <title>Resolving the Mortierellaceae phylogeny through synthesis of multi-gene phylogenetics and phylogenomics.</title>
        <authorList>
            <person name="Vandepol N."/>
            <person name="Liber J."/>
            <person name="Desiro A."/>
            <person name="Na H."/>
            <person name="Kennedy M."/>
            <person name="Barry K."/>
            <person name="Grigoriev I.V."/>
            <person name="Miller A.N."/>
            <person name="O'Donnell K."/>
            <person name="Stajich J.E."/>
            <person name="Bonito G."/>
        </authorList>
    </citation>
    <scope>NUCLEOTIDE SEQUENCE</scope>
    <source>
        <strain evidence="15">NVP60</strain>
    </source>
</reference>
<feature type="compositionally biased region" description="Low complexity" evidence="14">
    <location>
        <begin position="1326"/>
        <end position="1335"/>
    </location>
</feature>
<evidence type="ECO:0000256" key="2">
    <source>
        <dbReference type="ARBA" id="ARBA00004496"/>
    </source>
</evidence>
<feature type="region of interest" description="Disordered" evidence="14">
    <location>
        <begin position="318"/>
        <end position="338"/>
    </location>
</feature>
<feature type="region of interest" description="Disordered" evidence="14">
    <location>
        <begin position="1409"/>
        <end position="1470"/>
    </location>
</feature>
<evidence type="ECO:0000256" key="14">
    <source>
        <dbReference type="SAM" id="MobiDB-lite"/>
    </source>
</evidence>
<dbReference type="CDD" id="cd22265">
    <property type="entry name" value="UDM1_RNF168"/>
    <property type="match status" value="1"/>
</dbReference>
<dbReference type="CDD" id="cd02537">
    <property type="entry name" value="GT8_Glycogenin"/>
    <property type="match status" value="1"/>
</dbReference>
<evidence type="ECO:0000256" key="5">
    <source>
        <dbReference type="ARBA" id="ARBA00022723"/>
    </source>
</evidence>
<evidence type="ECO:0000256" key="8">
    <source>
        <dbReference type="ARBA" id="ARBA00023211"/>
    </source>
</evidence>
<proteinExistence type="inferred from homology"/>
<evidence type="ECO:0000256" key="6">
    <source>
        <dbReference type="ARBA" id="ARBA00023056"/>
    </source>
</evidence>
<evidence type="ECO:0000256" key="11">
    <source>
        <dbReference type="ARBA" id="ARBA00050886"/>
    </source>
</evidence>
<evidence type="ECO:0000256" key="9">
    <source>
        <dbReference type="ARBA" id="ARBA00038162"/>
    </source>
</evidence>
<comment type="cofactor">
    <cofactor evidence="1">
        <name>Mn(2+)</name>
        <dbReference type="ChEBI" id="CHEBI:29035"/>
    </cofactor>
</comment>
<feature type="region of interest" description="Disordered" evidence="14">
    <location>
        <begin position="572"/>
        <end position="604"/>
    </location>
</feature>
<sequence>MEAYITLLTNNNYASGALVLAHSLRTSQTTKQLAILITAAVSRPIRDRLAVVFDSVIEIGEIDSHSTKNLALLGRPELGITLTKIHVFNQTQYSKVVFLDADTLVLRNIDDLFATAANGSLDDEDRNKRFAASPDAGWPDCFNSGVFVCKPCFKDYTGLIQMANQQGTFDGGDQGLLNSYFSGWSRGEASNRLPFIYNTTPTESYSYAPAYQQYRDRLAVVHFIGNFKPWQWLRFADGAVFPRNTSSKDSIDLVQQWWNVFDNFVGGKPSDIHDVVHGYDLPPISQWDHVGLDGQPHEPETEKRPHYDGWFQAYDHQNQAQQPPQEGHPEQWQPPIPPHHNERIATITTSTTTINTTNTTSTSIINIIINNPTIISTTTMDTTNIKAITITNNTMSSITTKSTTTKTMSIMGIMTTSIKMDTTSIIKMITMSITTMGTTSTIKMATTSSTATKNMSTNMNTISNTNTTNITSTTTTSRTSITDIMSITSTTTTSRTGTTNIMSITSNTTTKIPALPPVIDSPDVANGAAKFGAIIPDPVGLPDMYYPNAWDLPEDPKKAPPTLEHTPLLIEDTTNDDNTSVPSGKGRPIFPWEASGSVSSTPRTPTRKYYNYAASAEERKRQHDLEVAKRLEIEEEALKQIRLQEHARYERERLKEEAQEQVTGSQAFENFRLVNAWDIDVGVQMSILQKTEKRRPRSRKSSAGGFRKGYGLEDMLAYEARQRQEQYESELIQQRLDEEERWQKEQEEARIKEEELRLEKLQLAKFAKIRAQERLRKQEESSTYVFRNAWDPPNIGGAKKKLRIEDEDIEFALPLRQDRRSGGSMTFGFGSPMVVSEREASTSRAGRIAIAAGGAAAAGGIALAAQSGTTQGAEESDKVTEVSGRTARSAGSGAAIIKMQAATLSSAKDTSASKATKTISSSTSTTTEDASTARKTAASQGVASSTTTKITVPGSHRFVRTTVNTTITRRKFVNGVEVSSTTTSNTTGGEKMFEIPAGPRSGSYFTGQGRSTVSVGSSQQASLLTGTTTTRATTTSTSAANKSSTQRAITSGLTSETKATHNQTGGHKSELREGYKSTFAQGESSVHGSHIISAQLPTVVHQVGEQVSTAAAITSGTTKTTATTTSSRSIVQGSSHSVVSDVASSSLHSGTSGSEFKTEVGEEPRRLTGLALKINTGSPNRERGHEEEWALEYEERQRINDLREKNASAAAAAEAMQVLNRYPQATDRYATRRRADSTSSIKSIGGGPLYANDPHAYSSSSSSAFRSSTTREKSIKTSTARSDASDDEDDNVYQEDLVELEYFGTRHTRGYSSRAGSRPTTPGPSTPSRFGPGTPKLSSKRAFDQKIGTIKGLQQPQSQPEQQQSGMGDFSNYRIEWNWKELLGKKPRHWSAEAGEEYYDPYNALSTHGSLIDSDEDDHILQSSDDDSEEEEEEALRAQQKKSEGAEGGGFSRSSSSNSLRGSGAFATGADNDFTRESEFVIRGGKIARRRSSMVLDRELF</sequence>
<dbReference type="PANTHER" id="PTHR11183">
    <property type="entry name" value="GLYCOGENIN SUBFAMILY MEMBER"/>
    <property type="match status" value="1"/>
</dbReference>
<feature type="region of interest" description="Disordered" evidence="14">
    <location>
        <begin position="1114"/>
        <end position="1163"/>
    </location>
</feature>
<feature type="region of interest" description="Disordered" evidence="14">
    <location>
        <begin position="907"/>
        <end position="948"/>
    </location>
</feature>
<keyword evidence="7" id="KW-0325">Glycoprotein</keyword>
<evidence type="ECO:0000256" key="7">
    <source>
        <dbReference type="ARBA" id="ARBA00023180"/>
    </source>
</evidence>
<evidence type="ECO:0000256" key="4">
    <source>
        <dbReference type="ARBA" id="ARBA00022679"/>
    </source>
</evidence>
<evidence type="ECO:0000256" key="3">
    <source>
        <dbReference type="ARBA" id="ARBA00022490"/>
    </source>
</evidence>
<comment type="catalytic activity">
    <reaction evidence="12">
        <text>L-tyrosyl-[glycogenin] + UDP-alpha-D-glucose = alpha-D-glucosyl-L-tyrosyl-[glycogenin] + UDP + H(+)</text>
        <dbReference type="Rhea" id="RHEA:23360"/>
        <dbReference type="Rhea" id="RHEA-COMP:14604"/>
        <dbReference type="Rhea" id="RHEA-COMP:14605"/>
        <dbReference type="ChEBI" id="CHEBI:15378"/>
        <dbReference type="ChEBI" id="CHEBI:46858"/>
        <dbReference type="ChEBI" id="CHEBI:58223"/>
        <dbReference type="ChEBI" id="CHEBI:58885"/>
        <dbReference type="ChEBI" id="CHEBI:140573"/>
        <dbReference type="EC" id="2.4.1.186"/>
    </reaction>
</comment>
<feature type="compositionally biased region" description="Polar residues" evidence="14">
    <location>
        <begin position="937"/>
        <end position="948"/>
    </location>
</feature>
<protein>
    <recommendedName>
        <fullName evidence="10">glycogenin glucosyltransferase</fullName>
        <ecNumber evidence="10">2.4.1.186</ecNumber>
    </recommendedName>
</protein>
<dbReference type="Pfam" id="PF01501">
    <property type="entry name" value="Glyco_transf_8"/>
    <property type="match status" value="1"/>
</dbReference>
<evidence type="ECO:0000256" key="10">
    <source>
        <dbReference type="ARBA" id="ARBA00038934"/>
    </source>
</evidence>
<keyword evidence="3" id="KW-0963">Cytoplasm</keyword>
<organism evidence="15 16">
    <name type="scientific">Linnemannia gamsii</name>
    <dbReference type="NCBI Taxonomy" id="64522"/>
    <lineage>
        <taxon>Eukaryota</taxon>
        <taxon>Fungi</taxon>
        <taxon>Fungi incertae sedis</taxon>
        <taxon>Mucoromycota</taxon>
        <taxon>Mortierellomycotina</taxon>
        <taxon>Mortierellomycetes</taxon>
        <taxon>Mortierellales</taxon>
        <taxon>Mortierellaceae</taxon>
        <taxon>Linnemannia</taxon>
    </lineage>
</organism>
<feature type="compositionally biased region" description="Polar residues" evidence="14">
    <location>
        <begin position="1047"/>
        <end position="1066"/>
    </location>
</feature>
<feature type="compositionally biased region" description="Low complexity" evidence="14">
    <location>
        <begin position="907"/>
        <end position="930"/>
    </location>
</feature>
<dbReference type="GO" id="GO:0046872">
    <property type="term" value="F:metal ion binding"/>
    <property type="evidence" value="ECO:0007669"/>
    <property type="project" value="UniProtKB-KW"/>
</dbReference>
<name>A0A9P6QZR5_9FUNG</name>
<keyword evidence="4" id="KW-0808">Transferase</keyword>
<keyword evidence="6" id="KW-0320">Glycogen biosynthesis</keyword>
<feature type="compositionally biased region" description="Acidic residues" evidence="14">
    <location>
        <begin position="1413"/>
        <end position="1434"/>
    </location>
</feature>
<dbReference type="InterPro" id="IPR050587">
    <property type="entry name" value="GNT1/Glycosyltrans_8"/>
</dbReference>
<feature type="compositionally biased region" description="Low complexity" evidence="14">
    <location>
        <begin position="883"/>
        <end position="892"/>
    </location>
</feature>
<comment type="caution">
    <text evidence="15">The sequence shown here is derived from an EMBL/GenBank/DDBJ whole genome shotgun (WGS) entry which is preliminary data.</text>
</comment>
<dbReference type="EC" id="2.4.1.186" evidence="10"/>
<dbReference type="SUPFAM" id="SSF53448">
    <property type="entry name" value="Nucleotide-diphospho-sugar transferases"/>
    <property type="match status" value="1"/>
</dbReference>
<comment type="catalytic activity">
    <reaction evidence="11">
        <text>[1,4-alpha-D-glucosyl](n)-L-tyrosyl-[glycogenin] + UDP-alpha-D-glucose = [1,4-alpha-D-glucosyl](n+1)-L-tyrosyl-[glycogenin] + UDP + H(+)</text>
        <dbReference type="Rhea" id="RHEA:56560"/>
        <dbReference type="Rhea" id="RHEA-COMP:14606"/>
        <dbReference type="Rhea" id="RHEA-COMP:14607"/>
        <dbReference type="ChEBI" id="CHEBI:15378"/>
        <dbReference type="ChEBI" id="CHEBI:58223"/>
        <dbReference type="ChEBI" id="CHEBI:58885"/>
        <dbReference type="ChEBI" id="CHEBI:140574"/>
        <dbReference type="EC" id="2.4.1.186"/>
    </reaction>
</comment>
<dbReference type="OrthoDB" id="2014201at2759"/>
<dbReference type="EMBL" id="JAAAIN010001391">
    <property type="protein sequence ID" value="KAG0303565.1"/>
    <property type="molecule type" value="Genomic_DNA"/>
</dbReference>
<keyword evidence="8" id="KW-0464">Manganese</keyword>
<keyword evidence="5" id="KW-0479">Metal-binding</keyword>
<dbReference type="Gene3D" id="3.90.550.10">
    <property type="entry name" value="Spore Coat Polysaccharide Biosynthesis Protein SpsA, Chain A"/>
    <property type="match status" value="1"/>
</dbReference>
<feature type="compositionally biased region" description="Low complexity" evidence="14">
    <location>
        <begin position="1258"/>
        <end position="1268"/>
    </location>
</feature>
<dbReference type="GO" id="GO:0005978">
    <property type="term" value="P:glycogen biosynthetic process"/>
    <property type="evidence" value="ECO:0007669"/>
    <property type="project" value="UniProtKB-KW"/>
</dbReference>
<evidence type="ECO:0000313" key="16">
    <source>
        <dbReference type="Proteomes" id="UP000823405"/>
    </source>
</evidence>
<feature type="region of interest" description="Disordered" evidence="14">
    <location>
        <begin position="1008"/>
        <end position="1072"/>
    </location>
</feature>
<dbReference type="GO" id="GO:0008466">
    <property type="term" value="F:glycogenin glucosyltransferase activity"/>
    <property type="evidence" value="ECO:0007669"/>
    <property type="project" value="UniProtKB-EC"/>
</dbReference>
<evidence type="ECO:0000256" key="12">
    <source>
        <dbReference type="ARBA" id="ARBA00052293"/>
    </source>
</evidence>
<comment type="function">
    <text evidence="13">Self-glucosylating initiator of glycogen synthesis. It catalyzes the formation of a short alpha (1,4)-glucosyl chain covalently attached via a glucose 1-O-tyrosyl linkage to internal tyrosine residues and these chains act as primers for the elongation reaction catalyzed by glycogen synthase.</text>
</comment>